<feature type="compositionally biased region" description="Polar residues" evidence="1">
    <location>
        <begin position="38"/>
        <end position="72"/>
    </location>
</feature>
<dbReference type="VEuPathDB" id="FungiDB:ACJ73_03707"/>
<evidence type="ECO:0000256" key="1">
    <source>
        <dbReference type="SAM" id="MobiDB-lite"/>
    </source>
</evidence>
<sequence>MGDKTGHKRSKSARALALLHRDRSPSADPQQREAETLPESTGRNGTSTLAPMAQTNNNTPRPSHSHSMTNLRVTPAGLDGATLCWSIHLLSD</sequence>
<reference evidence="2 3" key="1">
    <citation type="submission" date="2015-08" db="EMBL/GenBank/DDBJ databases">
        <title>Emmonsia species relationships and genome sequence.</title>
        <authorList>
            <person name="Cuomo C.A."/>
            <person name="Schwartz I.S."/>
            <person name="Kenyon C."/>
            <person name="De Hoog G.S."/>
            <person name="Govender N.P."/>
            <person name="Botha A."/>
            <person name="Moreno L."/>
            <person name="De Vries M."/>
            <person name="Munoz J.F."/>
            <person name="Stielow J.B."/>
        </authorList>
    </citation>
    <scope>NUCLEOTIDE SEQUENCE [LARGE SCALE GENOMIC DNA]</scope>
    <source>
        <strain evidence="2 3">EI222</strain>
    </source>
</reference>
<feature type="region of interest" description="Disordered" evidence="1">
    <location>
        <begin position="1"/>
        <end position="72"/>
    </location>
</feature>
<organism evidence="2 3">
    <name type="scientific">Blastomyces percursus</name>
    <dbReference type="NCBI Taxonomy" id="1658174"/>
    <lineage>
        <taxon>Eukaryota</taxon>
        <taxon>Fungi</taxon>
        <taxon>Dikarya</taxon>
        <taxon>Ascomycota</taxon>
        <taxon>Pezizomycotina</taxon>
        <taxon>Eurotiomycetes</taxon>
        <taxon>Eurotiomycetidae</taxon>
        <taxon>Onygenales</taxon>
        <taxon>Ajellomycetaceae</taxon>
        <taxon>Blastomyces</taxon>
    </lineage>
</organism>
<dbReference type="Proteomes" id="UP000242791">
    <property type="component" value="Unassembled WGS sequence"/>
</dbReference>
<dbReference type="EMBL" id="LGTZ01000462">
    <property type="protein sequence ID" value="OJD24929.1"/>
    <property type="molecule type" value="Genomic_DNA"/>
</dbReference>
<proteinExistence type="predicted"/>
<feature type="compositionally biased region" description="Basic residues" evidence="1">
    <location>
        <begin position="1"/>
        <end position="12"/>
    </location>
</feature>
<protein>
    <submittedName>
        <fullName evidence="2">Uncharacterized protein</fullName>
    </submittedName>
</protein>
<dbReference type="AlphaFoldDB" id="A0A1J9Q8R6"/>
<comment type="caution">
    <text evidence="2">The sequence shown here is derived from an EMBL/GenBank/DDBJ whole genome shotgun (WGS) entry which is preliminary data.</text>
</comment>
<keyword evidence="3" id="KW-1185">Reference proteome</keyword>
<gene>
    <name evidence="2" type="ORF">ACJ73_03707</name>
</gene>
<name>A0A1J9Q8R6_9EURO</name>
<evidence type="ECO:0000313" key="3">
    <source>
        <dbReference type="Proteomes" id="UP000242791"/>
    </source>
</evidence>
<accession>A0A1J9Q8R6</accession>
<feature type="compositionally biased region" description="Basic and acidic residues" evidence="1">
    <location>
        <begin position="19"/>
        <end position="35"/>
    </location>
</feature>
<dbReference type="STRING" id="1658174.A0A1J9Q8R6"/>
<evidence type="ECO:0000313" key="2">
    <source>
        <dbReference type="EMBL" id="OJD24929.1"/>
    </source>
</evidence>